<accession>A0A0F9A7I3</accession>
<protein>
    <recommendedName>
        <fullName evidence="4">Formyl-CoA transferase</fullName>
    </recommendedName>
</protein>
<name>A0A0F9A7I3_9ZZZZ</name>
<evidence type="ECO:0000313" key="3">
    <source>
        <dbReference type="EMBL" id="KKL05415.1"/>
    </source>
</evidence>
<comment type="caution">
    <text evidence="3">The sequence shown here is derived from an EMBL/GenBank/DDBJ whole genome shotgun (WGS) entry which is preliminary data.</text>
</comment>
<dbReference type="GO" id="GO:0008410">
    <property type="term" value="F:CoA-transferase activity"/>
    <property type="evidence" value="ECO:0007669"/>
    <property type="project" value="TreeGrafter"/>
</dbReference>
<dbReference type="InterPro" id="IPR044855">
    <property type="entry name" value="CoA-Trfase_III_dom3_sf"/>
</dbReference>
<proteinExistence type="predicted"/>
<sequence length="402" mass="44708">NYVARTEMVRPLEGIKVLDLSRALAGPYCTMMLADMGAEVIKVEMPGRGDDSRSWGPPFLNGESAYFMSVNRNKKSITLNLKNEKAIEIIHTLIKQSDILIENFRPGTMEKLGLEYDKVKEVNPKIVYCSISAFGQDGPYRLLPGMDQILQGMGGLMSITGESNGPPIKVGVAVADIAGGMFAAYAIMIALYYREKTGKGQRIDDSLLDNQIAWLTYRAGSFFASGDIPKPLGSGHPVIVPYQAFKAKNSYFNIAVGNDQLWQKFCKAVGLDEIKDNEKFSTNAKRVENREEIIRIIENIFSSKDEQEWLKILTDAGIPCGPIYTLDKLFDDPQVLHRQMLQELNHPIAGKIKVTGLPIKFSLTPGEILTAPPTLGQHNKEILMDLGYDESEIEKMVNDKII</sequence>
<keyword evidence="1" id="KW-0808">Transferase</keyword>
<dbReference type="Gene3D" id="3.40.50.10540">
    <property type="entry name" value="Crotonobetainyl-coa:carnitine coa-transferase, domain 1"/>
    <property type="match status" value="1"/>
</dbReference>
<keyword evidence="2" id="KW-0472">Membrane</keyword>
<evidence type="ECO:0008006" key="4">
    <source>
        <dbReference type="Google" id="ProtNLM"/>
    </source>
</evidence>
<dbReference type="PANTHER" id="PTHR48207:SF3">
    <property type="entry name" value="SUCCINATE--HYDROXYMETHYLGLUTARATE COA-TRANSFERASE"/>
    <property type="match status" value="1"/>
</dbReference>
<feature type="transmembrane region" description="Helical" evidence="2">
    <location>
        <begin position="170"/>
        <end position="193"/>
    </location>
</feature>
<dbReference type="InterPro" id="IPR023606">
    <property type="entry name" value="CoA-Trfase_III_dom_1_sf"/>
</dbReference>
<dbReference type="Pfam" id="PF02515">
    <property type="entry name" value="CoA_transf_3"/>
    <property type="match status" value="1"/>
</dbReference>
<dbReference type="PANTHER" id="PTHR48207">
    <property type="entry name" value="SUCCINATE--HYDROXYMETHYLGLUTARATE COA-TRANSFERASE"/>
    <property type="match status" value="1"/>
</dbReference>
<evidence type="ECO:0000256" key="2">
    <source>
        <dbReference type="SAM" id="Phobius"/>
    </source>
</evidence>
<organism evidence="3">
    <name type="scientific">marine sediment metagenome</name>
    <dbReference type="NCBI Taxonomy" id="412755"/>
    <lineage>
        <taxon>unclassified sequences</taxon>
        <taxon>metagenomes</taxon>
        <taxon>ecological metagenomes</taxon>
    </lineage>
</organism>
<keyword evidence="2" id="KW-1133">Transmembrane helix</keyword>
<keyword evidence="2" id="KW-0812">Transmembrane</keyword>
<gene>
    <name evidence="3" type="ORF">LCGC14_2606260</name>
</gene>
<dbReference type="EMBL" id="LAZR01044127">
    <property type="protein sequence ID" value="KKL05415.1"/>
    <property type="molecule type" value="Genomic_DNA"/>
</dbReference>
<dbReference type="InterPro" id="IPR003673">
    <property type="entry name" value="CoA-Trfase_fam_III"/>
</dbReference>
<dbReference type="AlphaFoldDB" id="A0A0F9A7I3"/>
<evidence type="ECO:0000256" key="1">
    <source>
        <dbReference type="ARBA" id="ARBA00022679"/>
    </source>
</evidence>
<dbReference type="SUPFAM" id="SSF89796">
    <property type="entry name" value="CoA-transferase family III (CaiB/BaiF)"/>
    <property type="match status" value="1"/>
</dbReference>
<dbReference type="InterPro" id="IPR050483">
    <property type="entry name" value="CoA-transferase_III_domain"/>
</dbReference>
<reference evidence="3" key="1">
    <citation type="journal article" date="2015" name="Nature">
        <title>Complex archaea that bridge the gap between prokaryotes and eukaryotes.</title>
        <authorList>
            <person name="Spang A."/>
            <person name="Saw J.H."/>
            <person name="Jorgensen S.L."/>
            <person name="Zaremba-Niedzwiedzka K."/>
            <person name="Martijn J."/>
            <person name="Lind A.E."/>
            <person name="van Eijk R."/>
            <person name="Schleper C."/>
            <person name="Guy L."/>
            <person name="Ettema T.J."/>
        </authorList>
    </citation>
    <scope>NUCLEOTIDE SEQUENCE</scope>
</reference>
<dbReference type="Gene3D" id="3.30.1540.10">
    <property type="entry name" value="formyl-coa transferase, domain 3"/>
    <property type="match status" value="1"/>
</dbReference>
<feature type="non-terminal residue" evidence="3">
    <location>
        <position position="1"/>
    </location>
</feature>